<organism evidence="1 2">
    <name type="scientific">Phytohabitans maris</name>
    <dbReference type="NCBI Taxonomy" id="3071409"/>
    <lineage>
        <taxon>Bacteria</taxon>
        <taxon>Bacillati</taxon>
        <taxon>Actinomycetota</taxon>
        <taxon>Actinomycetes</taxon>
        <taxon>Micromonosporales</taxon>
        <taxon>Micromonosporaceae</taxon>
    </lineage>
</organism>
<reference evidence="1 2" key="1">
    <citation type="submission" date="2023-08" db="EMBL/GenBank/DDBJ databases">
        <title>Phytohabitans sansha sp. nov., isolated from marine sediment.</title>
        <authorList>
            <person name="Zhao Y."/>
            <person name="Yi K."/>
        </authorList>
    </citation>
    <scope>NUCLEOTIDE SEQUENCE [LARGE SCALE GENOMIC DNA]</scope>
    <source>
        <strain evidence="1 2">ZYX-F-186</strain>
    </source>
</reference>
<evidence type="ECO:0000313" key="2">
    <source>
        <dbReference type="Proteomes" id="UP001230908"/>
    </source>
</evidence>
<sequence length="359" mass="38427">MANTLRVADITTYLAETGWRRAPRDWNGAGIWSHPGDFEILVPARDGLGDARARVDEILRCLSVLEDRPVREIAEEIAHPDLDTQYVRTFPAGHAVGYTSVAAGFQTVQGVRDLLAIATRTVMQGPHFTFAGRSPGAVSDLLKIAEFGPSRAGSYVVEVRLSATIALPGDLSGRAVLGQMHEAVAAAQTAVSANRPAAFGDAVIAGVSANLCRALSDLSGIGQEQPFEIGFRWGRAVPVEVGARVLRFPAGSGALLQAAAEYLRHLDASGQATVSGVIETLHNGAGSDERWRISVRGELQTTSGPARRRKVWVRLPNETTYERASAAHHERRLVRIAGELSSTSGRIELVPAEGFDVID</sequence>
<proteinExistence type="predicted"/>
<gene>
    <name evidence="1" type="ORF">RB614_03210</name>
</gene>
<accession>A0ABU0Z8Y5</accession>
<evidence type="ECO:0000313" key="1">
    <source>
        <dbReference type="EMBL" id="MDQ7903521.1"/>
    </source>
</evidence>
<dbReference type="Proteomes" id="UP001230908">
    <property type="component" value="Unassembled WGS sequence"/>
</dbReference>
<dbReference type="EMBL" id="JAVHUY010000002">
    <property type="protein sequence ID" value="MDQ7903521.1"/>
    <property type="molecule type" value="Genomic_DNA"/>
</dbReference>
<comment type="caution">
    <text evidence="1">The sequence shown here is derived from an EMBL/GenBank/DDBJ whole genome shotgun (WGS) entry which is preliminary data.</text>
</comment>
<keyword evidence="2" id="KW-1185">Reference proteome</keyword>
<protein>
    <submittedName>
        <fullName evidence="1">Uncharacterized protein</fullName>
    </submittedName>
</protein>
<dbReference type="RefSeq" id="WP_308710787.1">
    <property type="nucleotide sequence ID" value="NZ_JAVHUY010000002.1"/>
</dbReference>
<name>A0ABU0Z8Y5_9ACTN</name>